<evidence type="ECO:0000313" key="1">
    <source>
        <dbReference type="EMBL" id="MCS7480645.1"/>
    </source>
</evidence>
<proteinExistence type="predicted"/>
<keyword evidence="2" id="KW-1185">Reference proteome</keyword>
<reference evidence="1" key="1">
    <citation type="submission" date="2022-08" db="EMBL/GenBank/DDBJ databases">
        <authorList>
            <person name="Tistechok S."/>
            <person name="Samborskyy M."/>
            <person name="Roman I."/>
        </authorList>
    </citation>
    <scope>NUCLEOTIDE SEQUENCE</scope>
    <source>
        <strain evidence="1">DSM 103496</strain>
    </source>
</reference>
<comment type="caution">
    <text evidence="1">The sequence shown here is derived from an EMBL/GenBank/DDBJ whole genome shotgun (WGS) entry which is preliminary data.</text>
</comment>
<dbReference type="EMBL" id="JANYMP010000014">
    <property type="protein sequence ID" value="MCS7480645.1"/>
    <property type="molecule type" value="Genomic_DNA"/>
</dbReference>
<name>A0A9X3AIL0_9PSEU</name>
<organism evidence="1 2">
    <name type="scientific">Umezawaea endophytica</name>
    <dbReference type="NCBI Taxonomy" id="1654476"/>
    <lineage>
        <taxon>Bacteria</taxon>
        <taxon>Bacillati</taxon>
        <taxon>Actinomycetota</taxon>
        <taxon>Actinomycetes</taxon>
        <taxon>Pseudonocardiales</taxon>
        <taxon>Pseudonocardiaceae</taxon>
        <taxon>Umezawaea</taxon>
    </lineage>
</organism>
<dbReference type="AlphaFoldDB" id="A0A9X3AIL0"/>
<dbReference type="Proteomes" id="UP001141259">
    <property type="component" value="Unassembled WGS sequence"/>
</dbReference>
<dbReference type="RefSeq" id="WP_259626132.1">
    <property type="nucleotide sequence ID" value="NZ_JANYMP010000014.1"/>
</dbReference>
<protein>
    <submittedName>
        <fullName evidence="1">Uncharacterized protein</fullName>
    </submittedName>
</protein>
<sequence length="139" mass="14836">MALSEPKPRAVRLIFEYEGREVRLVSSEAVDALVPPTDQLDGYDDHLGVWVEVRDADGRPLHRRVLTGPLEETVEVLADDSGPSLRRTRVTGRRGGFAVLVPGFAEADHLSFLSGVGSTARAEGATELARFPLGGGGGS</sequence>
<evidence type="ECO:0000313" key="2">
    <source>
        <dbReference type="Proteomes" id="UP001141259"/>
    </source>
</evidence>
<accession>A0A9X3AIL0</accession>
<gene>
    <name evidence="1" type="ORF">NZH93_27640</name>
</gene>